<evidence type="ECO:0000313" key="3">
    <source>
        <dbReference type="EMBL" id="MDO7788641.1"/>
    </source>
</evidence>
<evidence type="ECO:0000256" key="1">
    <source>
        <dbReference type="SAM" id="Phobius"/>
    </source>
</evidence>
<feature type="transmembrane region" description="Helical" evidence="1">
    <location>
        <begin position="12"/>
        <end position="34"/>
    </location>
</feature>
<name>A0AAW7ZGT6_9FIRM</name>
<keyword evidence="1" id="KW-0812">Transmembrane</keyword>
<organism evidence="3 4">
    <name type="scientific">Desulforamulus aquiferis</name>
    <dbReference type="NCBI Taxonomy" id="1397668"/>
    <lineage>
        <taxon>Bacteria</taxon>
        <taxon>Bacillati</taxon>
        <taxon>Bacillota</taxon>
        <taxon>Clostridia</taxon>
        <taxon>Eubacteriales</taxon>
        <taxon>Peptococcaceae</taxon>
        <taxon>Desulforamulus</taxon>
    </lineage>
</organism>
<dbReference type="Proteomes" id="UP001172911">
    <property type="component" value="Unassembled WGS sequence"/>
</dbReference>
<dbReference type="AlphaFoldDB" id="A0AAW7ZGT6"/>
<reference evidence="3" key="2">
    <citation type="submission" date="2023-03" db="EMBL/GenBank/DDBJ databases">
        <authorList>
            <person name="Zhang Z."/>
        </authorList>
    </citation>
    <scope>NUCLEOTIDE SEQUENCE</scope>
    <source>
        <strain evidence="3">DSA</strain>
    </source>
</reference>
<dbReference type="EMBL" id="JARPTC010000023">
    <property type="protein sequence ID" value="MDO7788641.1"/>
    <property type="molecule type" value="Genomic_DNA"/>
</dbReference>
<dbReference type="InterPro" id="IPR055729">
    <property type="entry name" value="DUF7305"/>
</dbReference>
<reference evidence="3" key="1">
    <citation type="journal article" date="2023" name="J. Hazard. Mater.">
        <title>Anaerobic biodegradation of pyrene and benzo[a]pyrene by a new sulfate-reducing Desulforamulus aquiferis strain DSA.</title>
        <authorList>
            <person name="Zhang Z."/>
            <person name="Sun J."/>
            <person name="Gong X."/>
            <person name="Wang C."/>
            <person name="Wang H."/>
        </authorList>
    </citation>
    <scope>NUCLEOTIDE SEQUENCE</scope>
    <source>
        <strain evidence="3">DSA</strain>
    </source>
</reference>
<feature type="domain" description="DUF7305" evidence="2">
    <location>
        <begin position="302"/>
        <end position="406"/>
    </location>
</feature>
<keyword evidence="4" id="KW-1185">Reference proteome</keyword>
<evidence type="ECO:0000313" key="4">
    <source>
        <dbReference type="Proteomes" id="UP001172911"/>
    </source>
</evidence>
<dbReference type="RefSeq" id="WP_304544760.1">
    <property type="nucleotide sequence ID" value="NZ_JARPTC010000023.1"/>
</dbReference>
<protein>
    <recommendedName>
        <fullName evidence="2">DUF7305 domain-containing protein</fullName>
    </recommendedName>
</protein>
<sequence length="735" mass="77539">MIRIRNLLKSEKGIAMIAALITGFIVVVISGMFWQASSSRTIHATRNENQTQAFFFARSGVDAAIGLLQTEDFFPYDSFPITYHGDLEKDFIKGNGDDYSIKFTISEVAEGLKIESEGRVRGAQGAESTAEDLTLLLPGWSSATGKPPVPGDNGGGGGSFTFDYAVFTRDNISIARSINELNGSAWIEGPVGTNRGKVVFGNSTSCKITNSGSYPGVLYLGPGATVNKPERVRDGVVNFSPEKQFPEVPEIPNLPPLPDYPDYPGYPGYIGYPNTSGIAAEQINVNNNITVNLNPGLKLYNSIRFDYNKTLTFNLNGDATVVVKEITNSSGHLNISGQGKLTLVVEKNLDNLKDINVNGTPEKLDILFTGTSISRPADSTVIGNLYAPNASYATNNKVTSKGHLLIGGNSVNIGSSNTIEGSIYAPNAQLTTSNAGHIKGDLIIGGSSVSLGSANNLEGSIYAPNGQLTTNSGNVEGDLVIGGSNISLGSATSILGSIYAPVANLSTTNPVNISGNIVTEGKNISFSGVSHKGDLYSYNENSIIKYTSNRAYVSGTITNIYSKGTRVEIDTAHLKGDIHLSNPNADFVLGGSSTLIGDIYTAGKFINVQGSSVYEGYLYAPNNSSSVLIEGGSKIESTSGIITAARDITISGYSTAPFRLAVFAPYADVLISGSSRISGSVVSKSFNAGEGGRATVTYVPVSSEYFPLPIQIPGEPGEPISTEQGYRGGIWIRNA</sequence>
<accession>A0AAW7ZGT6</accession>
<dbReference type="Pfam" id="PF23981">
    <property type="entry name" value="DUF7305"/>
    <property type="match status" value="1"/>
</dbReference>
<comment type="caution">
    <text evidence="3">The sequence shown here is derived from an EMBL/GenBank/DDBJ whole genome shotgun (WGS) entry which is preliminary data.</text>
</comment>
<gene>
    <name evidence="3" type="ORF">P6N53_15540</name>
</gene>
<evidence type="ECO:0000259" key="2">
    <source>
        <dbReference type="Pfam" id="PF23981"/>
    </source>
</evidence>
<proteinExistence type="predicted"/>
<keyword evidence="1" id="KW-0472">Membrane</keyword>
<keyword evidence="1" id="KW-1133">Transmembrane helix</keyword>